<evidence type="ECO:0000313" key="2">
    <source>
        <dbReference type="EMBL" id="KAF0295196.1"/>
    </source>
</evidence>
<name>A0A6A4VL13_AMPAM</name>
<feature type="compositionally biased region" description="Low complexity" evidence="1">
    <location>
        <begin position="142"/>
        <end position="170"/>
    </location>
</feature>
<organism evidence="2 3">
    <name type="scientific">Amphibalanus amphitrite</name>
    <name type="common">Striped barnacle</name>
    <name type="synonym">Balanus amphitrite</name>
    <dbReference type="NCBI Taxonomy" id="1232801"/>
    <lineage>
        <taxon>Eukaryota</taxon>
        <taxon>Metazoa</taxon>
        <taxon>Ecdysozoa</taxon>
        <taxon>Arthropoda</taxon>
        <taxon>Crustacea</taxon>
        <taxon>Multicrustacea</taxon>
        <taxon>Cirripedia</taxon>
        <taxon>Thoracica</taxon>
        <taxon>Thoracicalcarea</taxon>
        <taxon>Balanomorpha</taxon>
        <taxon>Balanoidea</taxon>
        <taxon>Balanidae</taxon>
        <taxon>Amphibalaninae</taxon>
        <taxon>Amphibalanus</taxon>
    </lineage>
</organism>
<dbReference type="AlphaFoldDB" id="A0A6A4VL13"/>
<feature type="compositionally biased region" description="Low complexity" evidence="1">
    <location>
        <begin position="37"/>
        <end position="47"/>
    </location>
</feature>
<feature type="region of interest" description="Disordered" evidence="1">
    <location>
        <begin position="1"/>
        <end position="170"/>
    </location>
</feature>
<dbReference type="EMBL" id="VIIS01001633">
    <property type="protein sequence ID" value="KAF0295196.1"/>
    <property type="molecule type" value="Genomic_DNA"/>
</dbReference>
<dbReference type="Proteomes" id="UP000440578">
    <property type="component" value="Unassembled WGS sequence"/>
</dbReference>
<keyword evidence="3" id="KW-1185">Reference proteome</keyword>
<accession>A0A6A4VL13</accession>
<reference evidence="2 3" key="1">
    <citation type="submission" date="2019-07" db="EMBL/GenBank/DDBJ databases">
        <title>Draft genome assembly of a fouling barnacle, Amphibalanus amphitrite (Darwin, 1854): The first reference genome for Thecostraca.</title>
        <authorList>
            <person name="Kim W."/>
        </authorList>
    </citation>
    <scope>NUCLEOTIDE SEQUENCE [LARGE SCALE GENOMIC DNA]</scope>
    <source>
        <strain evidence="2">SNU_AA5</strain>
        <tissue evidence="2">Soma without cirri and trophi</tissue>
    </source>
</reference>
<proteinExistence type="predicted"/>
<comment type="caution">
    <text evidence="2">The sequence shown here is derived from an EMBL/GenBank/DDBJ whole genome shotgun (WGS) entry which is preliminary data.</text>
</comment>
<protein>
    <submittedName>
        <fullName evidence="2">Uncharacterized protein</fullName>
    </submittedName>
</protein>
<gene>
    <name evidence="2" type="ORF">FJT64_007224</name>
</gene>
<evidence type="ECO:0000313" key="3">
    <source>
        <dbReference type="Proteomes" id="UP000440578"/>
    </source>
</evidence>
<evidence type="ECO:0000256" key="1">
    <source>
        <dbReference type="SAM" id="MobiDB-lite"/>
    </source>
</evidence>
<feature type="compositionally biased region" description="Basic and acidic residues" evidence="1">
    <location>
        <begin position="1"/>
        <end position="36"/>
    </location>
</feature>
<sequence>MRSRFARDNDRRRMLYDGERRAMLDGERRRQERRQPGEPGQGPQFPGDVPRSTVDSTPFPPAERRPMSPTNGPTPADRQPFSDTEQGPDNSGPARFCGPPDSTQRPDGPAMVEKSGFADGERRQPYPAQEAAGARRRETSLGRQGAGNAADRAAAAAMAQRRGPRGMRWC</sequence>